<keyword evidence="1" id="KW-0732">Signal</keyword>
<dbReference type="InterPro" id="IPR011042">
    <property type="entry name" value="6-blade_b-propeller_TolB-like"/>
</dbReference>
<evidence type="ECO:0000313" key="2">
    <source>
        <dbReference type="EMBL" id="MBC6992710.1"/>
    </source>
</evidence>
<gene>
    <name evidence="2" type="ORF">H9S92_00915</name>
</gene>
<evidence type="ECO:0000313" key="3">
    <source>
        <dbReference type="Proteomes" id="UP000650081"/>
    </source>
</evidence>
<dbReference type="Proteomes" id="UP000650081">
    <property type="component" value="Unassembled WGS sequence"/>
</dbReference>
<dbReference type="EMBL" id="JACSIT010000037">
    <property type="protein sequence ID" value="MBC6992710.1"/>
    <property type="molecule type" value="Genomic_DNA"/>
</dbReference>
<dbReference type="RefSeq" id="WP_187464849.1">
    <property type="nucleotide sequence ID" value="NZ_JACSIT010000037.1"/>
</dbReference>
<name>A0A923T5U9_9BACT</name>
<keyword evidence="3" id="KW-1185">Reference proteome</keyword>
<dbReference type="PROSITE" id="PS51257">
    <property type="entry name" value="PROKAR_LIPOPROTEIN"/>
    <property type="match status" value="1"/>
</dbReference>
<protein>
    <submittedName>
        <fullName evidence="2">6-bladed beta-propeller</fullName>
    </submittedName>
</protein>
<reference evidence="2" key="1">
    <citation type="submission" date="2020-08" db="EMBL/GenBank/DDBJ databases">
        <title>Lewinella bacteria from marine environments.</title>
        <authorList>
            <person name="Zhong Y."/>
        </authorList>
    </citation>
    <scope>NUCLEOTIDE SEQUENCE</scope>
    <source>
        <strain evidence="2">KCTC 42187</strain>
    </source>
</reference>
<organism evidence="2 3">
    <name type="scientific">Neolewinella lacunae</name>
    <dbReference type="NCBI Taxonomy" id="1517758"/>
    <lineage>
        <taxon>Bacteria</taxon>
        <taxon>Pseudomonadati</taxon>
        <taxon>Bacteroidota</taxon>
        <taxon>Saprospiria</taxon>
        <taxon>Saprospirales</taxon>
        <taxon>Lewinellaceae</taxon>
        <taxon>Neolewinella</taxon>
    </lineage>
</organism>
<accession>A0A923T5U9</accession>
<dbReference type="AlphaFoldDB" id="A0A923T5U9"/>
<feature type="chain" id="PRO_5036719941" evidence="1">
    <location>
        <begin position="25"/>
        <end position="414"/>
    </location>
</feature>
<sequence length="414" mass="47738">MTRKNHSWKNATFLVLLMTLLACCQKVDSNPGTSEAEVFSPEQFEPLDFQEMFDIERYVPLLSVEGKDYLYSINKLRFYDDDIYILQDQLDRTIFKFSSKGELLESVEGTTSIEKKFYAVDDIVLHNNEVIIPDRLQSQIIFYDQSLNYLRHIDTNFPNGLVNIAFLPSGRIIARPVIENGEPSSLYLNTLQNPAVFKPVEGFKGIAHTPAARYRLSTYETFFHSSSPDAVLYADVRRGCIWEISEEGVKEKYLVQLPAAYLFSEEEMETMEHMSAEEILTFGMKFKGEKFTNFDYIFENNEFLIVSFLMPLRRRFIIKNKRTGRTIYRVIRFDNTGPNNIDQSLPLKYLVGITDEGQLVFYHDAEAFKLRAEALRASHPPGHQFTPKEARFLAAADQVTEYCSVVLAFVSVKL</sequence>
<evidence type="ECO:0000256" key="1">
    <source>
        <dbReference type="SAM" id="SignalP"/>
    </source>
</evidence>
<comment type="caution">
    <text evidence="2">The sequence shown here is derived from an EMBL/GenBank/DDBJ whole genome shotgun (WGS) entry which is preliminary data.</text>
</comment>
<feature type="signal peptide" evidence="1">
    <location>
        <begin position="1"/>
        <end position="24"/>
    </location>
</feature>
<dbReference type="Gene3D" id="2.120.10.30">
    <property type="entry name" value="TolB, C-terminal domain"/>
    <property type="match status" value="1"/>
</dbReference>
<proteinExistence type="predicted"/>